<dbReference type="GO" id="GO:0008270">
    <property type="term" value="F:zinc ion binding"/>
    <property type="evidence" value="ECO:0007669"/>
    <property type="project" value="InterPro"/>
</dbReference>
<evidence type="ECO:0000256" key="1">
    <source>
        <dbReference type="ARBA" id="ARBA00004123"/>
    </source>
</evidence>
<evidence type="ECO:0000256" key="3">
    <source>
        <dbReference type="ARBA" id="ARBA00023125"/>
    </source>
</evidence>
<keyword evidence="9" id="KW-1185">Reference proteome</keyword>
<reference evidence="8 9" key="1">
    <citation type="submission" date="2015-06" db="EMBL/GenBank/DDBJ databases">
        <title>Draft genome of the ant-associated black yeast Phialophora attae CBS 131958.</title>
        <authorList>
            <person name="Moreno L.F."/>
            <person name="Stielow B.J."/>
            <person name="de Hoog S."/>
            <person name="Vicente V.A."/>
            <person name="Weiss V.A."/>
            <person name="de Vries M."/>
            <person name="Cruz L.M."/>
            <person name="Souza E.M."/>
        </authorList>
    </citation>
    <scope>NUCLEOTIDE SEQUENCE [LARGE SCALE GENOMIC DNA]</scope>
    <source>
        <strain evidence="8 9">CBS 131958</strain>
    </source>
</reference>
<sequence>MLEIHLRYVRSFLEDAARKVPPELGIDFEDVLRKISSVPIDANASPRAASVPSAGVDAGTAGSPTDNLSRLSHPDCLKSIVELLDDGPPGQSYDAVNELFDRPLANAPKAATSPLPPKTEALVLINSLFSTQHPLLAFLHEQYFRDTVDLVYNAESRDEAIDRFLPMLHIALALGYLFSKQTHREEGCEIAQQKSMQHFMTGRSMLQPLRVHSMMALQTLLCAVVWLISTGRVVQAHPLIGLSASLALRLGLHRRHTGLPMEETMLHAKVMVSILQADMFVSMLLELPGFLQNVEYESVSLDEVQAKAAQDKDKRVTASLQHYSLLKLCRTKQTDVEALLADQIALMRVRKDGNAPLPRRPGGNPDDQRIQLQMEIMLNLAFLHVARTSLLDILHSSEHQESHEAFNHTVMALGLASDTIKRVQIALRMKILCPADWSIMYTLLISVVYIIALHSHNEQAVPSDEAHQQVVLAIELLAACRCCDGGATRALHVVKLVLQRSSLRHIDINDIVSRTSRICDAEPQTPPLNANLTRQDDIMALLNTRRHESFASSTTSKSRSPSATT</sequence>
<evidence type="ECO:0000256" key="6">
    <source>
        <dbReference type="SAM" id="MobiDB-lite"/>
    </source>
</evidence>
<dbReference type="CDD" id="cd12148">
    <property type="entry name" value="fungal_TF_MHR"/>
    <property type="match status" value="1"/>
</dbReference>
<dbReference type="GO" id="GO:0043565">
    <property type="term" value="F:sequence-specific DNA binding"/>
    <property type="evidence" value="ECO:0007669"/>
    <property type="project" value="TreeGrafter"/>
</dbReference>
<dbReference type="GO" id="GO:0005634">
    <property type="term" value="C:nucleus"/>
    <property type="evidence" value="ECO:0007669"/>
    <property type="project" value="UniProtKB-SubCell"/>
</dbReference>
<dbReference type="VEuPathDB" id="FungiDB:AB675_7470"/>
<keyword evidence="5" id="KW-0539">Nucleus</keyword>
<dbReference type="EMBL" id="LFJN01000012">
    <property type="protein sequence ID" value="KPI40473.1"/>
    <property type="molecule type" value="Genomic_DNA"/>
</dbReference>
<dbReference type="AlphaFoldDB" id="A0A0N1NYN0"/>
<comment type="caution">
    <text evidence="8">The sequence shown here is derived from an EMBL/GenBank/DDBJ whole genome shotgun (WGS) entry which is preliminary data.</text>
</comment>
<dbReference type="OrthoDB" id="10576711at2759"/>
<gene>
    <name evidence="8" type="ORF">AB675_7470</name>
</gene>
<organism evidence="8 9">
    <name type="scientific">Cyphellophora attinorum</name>
    <dbReference type="NCBI Taxonomy" id="1664694"/>
    <lineage>
        <taxon>Eukaryota</taxon>
        <taxon>Fungi</taxon>
        <taxon>Dikarya</taxon>
        <taxon>Ascomycota</taxon>
        <taxon>Pezizomycotina</taxon>
        <taxon>Eurotiomycetes</taxon>
        <taxon>Chaetothyriomycetidae</taxon>
        <taxon>Chaetothyriales</taxon>
        <taxon>Cyphellophoraceae</taxon>
        <taxon>Cyphellophora</taxon>
    </lineage>
</organism>
<feature type="domain" description="Xylanolytic transcriptional activator regulatory" evidence="7">
    <location>
        <begin position="125"/>
        <end position="291"/>
    </location>
</feature>
<evidence type="ECO:0000256" key="2">
    <source>
        <dbReference type="ARBA" id="ARBA00023015"/>
    </source>
</evidence>
<feature type="region of interest" description="Disordered" evidence="6">
    <location>
        <begin position="45"/>
        <end position="70"/>
    </location>
</feature>
<evidence type="ECO:0000256" key="5">
    <source>
        <dbReference type="ARBA" id="ARBA00023242"/>
    </source>
</evidence>
<proteinExistence type="predicted"/>
<dbReference type="PANTHER" id="PTHR47540:SF4">
    <property type="entry name" value="TRANSCRIPTION FACTOR RGLT"/>
    <property type="match status" value="1"/>
</dbReference>
<keyword evidence="4" id="KW-0804">Transcription</keyword>
<dbReference type="Proteomes" id="UP000038010">
    <property type="component" value="Unassembled WGS sequence"/>
</dbReference>
<evidence type="ECO:0000313" key="9">
    <source>
        <dbReference type="Proteomes" id="UP000038010"/>
    </source>
</evidence>
<protein>
    <submittedName>
        <fullName evidence="8">Activator of stress genes protein 1</fullName>
    </submittedName>
</protein>
<accession>A0A0N1NYN0</accession>
<dbReference type="GO" id="GO:0006351">
    <property type="term" value="P:DNA-templated transcription"/>
    <property type="evidence" value="ECO:0007669"/>
    <property type="project" value="InterPro"/>
</dbReference>
<dbReference type="Pfam" id="PF04082">
    <property type="entry name" value="Fungal_trans"/>
    <property type="match status" value="1"/>
</dbReference>
<name>A0A0N1NYN0_9EURO</name>
<comment type="subcellular location">
    <subcellularLocation>
        <location evidence="1">Nucleus</location>
    </subcellularLocation>
</comment>
<keyword evidence="2" id="KW-0805">Transcription regulation</keyword>
<evidence type="ECO:0000256" key="4">
    <source>
        <dbReference type="ARBA" id="ARBA00023163"/>
    </source>
</evidence>
<dbReference type="InterPro" id="IPR051711">
    <property type="entry name" value="Stress_Response_Reg"/>
</dbReference>
<dbReference type="PANTHER" id="PTHR47540">
    <property type="entry name" value="THIAMINE REPRESSIBLE GENES REGULATORY PROTEIN THI5"/>
    <property type="match status" value="1"/>
</dbReference>
<dbReference type="GO" id="GO:0045944">
    <property type="term" value="P:positive regulation of transcription by RNA polymerase II"/>
    <property type="evidence" value="ECO:0007669"/>
    <property type="project" value="TreeGrafter"/>
</dbReference>
<evidence type="ECO:0000313" key="8">
    <source>
        <dbReference type="EMBL" id="KPI40473.1"/>
    </source>
</evidence>
<dbReference type="InterPro" id="IPR007219">
    <property type="entry name" value="XnlR_reg_dom"/>
</dbReference>
<dbReference type="GeneID" id="28739720"/>
<dbReference type="RefSeq" id="XP_018000436.1">
    <property type="nucleotide sequence ID" value="XM_018147840.1"/>
</dbReference>
<dbReference type="STRING" id="1664694.A0A0N1NYN0"/>
<keyword evidence="3" id="KW-0238">DNA-binding</keyword>
<evidence type="ECO:0000259" key="7">
    <source>
        <dbReference type="Pfam" id="PF04082"/>
    </source>
</evidence>